<proteinExistence type="predicted"/>
<protein>
    <submittedName>
        <fullName evidence="1">Uncharacterized protein</fullName>
    </submittedName>
</protein>
<name>A0A0A8Z6A0_ARUDO</name>
<dbReference type="AlphaFoldDB" id="A0A0A8Z6A0"/>
<reference evidence="1" key="2">
    <citation type="journal article" date="2015" name="Data Brief">
        <title>Shoot transcriptome of the giant reed, Arundo donax.</title>
        <authorList>
            <person name="Barrero R.A."/>
            <person name="Guerrero F.D."/>
            <person name="Moolhuijzen P."/>
            <person name="Goolsby J.A."/>
            <person name="Tidwell J."/>
            <person name="Bellgard S.E."/>
            <person name="Bellgard M.I."/>
        </authorList>
    </citation>
    <scope>NUCLEOTIDE SEQUENCE</scope>
    <source>
        <tissue evidence="1">Shoot tissue taken approximately 20 cm above the soil surface</tissue>
    </source>
</reference>
<dbReference type="EMBL" id="GBRH01267518">
    <property type="protein sequence ID" value="JAD30377.1"/>
    <property type="molecule type" value="Transcribed_RNA"/>
</dbReference>
<accession>A0A0A8Z6A0</accession>
<organism evidence="1">
    <name type="scientific">Arundo donax</name>
    <name type="common">Giant reed</name>
    <name type="synonym">Donax arundinaceus</name>
    <dbReference type="NCBI Taxonomy" id="35708"/>
    <lineage>
        <taxon>Eukaryota</taxon>
        <taxon>Viridiplantae</taxon>
        <taxon>Streptophyta</taxon>
        <taxon>Embryophyta</taxon>
        <taxon>Tracheophyta</taxon>
        <taxon>Spermatophyta</taxon>
        <taxon>Magnoliopsida</taxon>
        <taxon>Liliopsida</taxon>
        <taxon>Poales</taxon>
        <taxon>Poaceae</taxon>
        <taxon>PACMAD clade</taxon>
        <taxon>Arundinoideae</taxon>
        <taxon>Arundineae</taxon>
        <taxon>Arundo</taxon>
    </lineage>
</organism>
<sequence length="27" mass="2929">MLEKETPATSLIGLGGSFHSRSKEIHC</sequence>
<evidence type="ECO:0000313" key="1">
    <source>
        <dbReference type="EMBL" id="JAD30377.1"/>
    </source>
</evidence>
<reference evidence="1" key="1">
    <citation type="submission" date="2014-09" db="EMBL/GenBank/DDBJ databases">
        <authorList>
            <person name="Magalhaes I.L.F."/>
            <person name="Oliveira U."/>
            <person name="Santos F.R."/>
            <person name="Vidigal T.H.D.A."/>
            <person name="Brescovit A.D."/>
            <person name="Santos A.J."/>
        </authorList>
    </citation>
    <scope>NUCLEOTIDE SEQUENCE</scope>
    <source>
        <tissue evidence="1">Shoot tissue taken approximately 20 cm above the soil surface</tissue>
    </source>
</reference>